<accession>A0A1I8BTW2</accession>
<keyword evidence="1" id="KW-0677">Repeat</keyword>
<feature type="compositionally biased region" description="Basic and acidic residues" evidence="5">
    <location>
        <begin position="1008"/>
        <end position="1022"/>
    </location>
</feature>
<reference evidence="7" key="1">
    <citation type="submission" date="2016-11" db="UniProtKB">
        <authorList>
            <consortium name="WormBaseParasite"/>
        </authorList>
    </citation>
    <scope>IDENTIFICATION</scope>
</reference>
<dbReference type="GO" id="GO:0006355">
    <property type="term" value="P:regulation of DNA-templated transcription"/>
    <property type="evidence" value="ECO:0007669"/>
    <property type="project" value="InterPro"/>
</dbReference>
<feature type="repeat" description="TPR" evidence="3">
    <location>
        <begin position="175"/>
        <end position="208"/>
    </location>
</feature>
<dbReference type="Pfam" id="PF14559">
    <property type="entry name" value="TPR_19"/>
    <property type="match status" value="1"/>
</dbReference>
<dbReference type="PROSITE" id="PS50005">
    <property type="entry name" value="TPR"/>
    <property type="match status" value="2"/>
</dbReference>
<evidence type="ECO:0000256" key="4">
    <source>
        <dbReference type="SAM" id="Coils"/>
    </source>
</evidence>
<feature type="compositionally biased region" description="Basic residues" evidence="5">
    <location>
        <begin position="975"/>
        <end position="985"/>
    </location>
</feature>
<feature type="compositionally biased region" description="Acidic residues" evidence="5">
    <location>
        <begin position="952"/>
        <end position="970"/>
    </location>
</feature>
<feature type="region of interest" description="Disordered" evidence="5">
    <location>
        <begin position="934"/>
        <end position="1220"/>
    </location>
</feature>
<dbReference type="PANTHER" id="PTHR14027">
    <property type="entry name" value="RNA POLYMERASE-ASSOCIATED PROTEIN CTR9"/>
    <property type="match status" value="1"/>
</dbReference>
<evidence type="ECO:0000256" key="3">
    <source>
        <dbReference type="PROSITE-ProRule" id="PRU00339"/>
    </source>
</evidence>
<dbReference type="SMART" id="SM00028">
    <property type="entry name" value="TPR"/>
    <property type="match status" value="11"/>
</dbReference>
<dbReference type="GO" id="GO:0006368">
    <property type="term" value="P:transcription elongation by RNA polymerase II"/>
    <property type="evidence" value="ECO:0007669"/>
    <property type="project" value="TreeGrafter"/>
</dbReference>
<dbReference type="AlphaFoldDB" id="A0A1I8BTW2"/>
<dbReference type="WBParaSite" id="MhA1_Contig588.frz3.gene5">
    <property type="protein sequence ID" value="MhA1_Contig588.frz3.gene5"/>
    <property type="gene ID" value="MhA1_Contig588.frz3.gene5"/>
</dbReference>
<evidence type="ECO:0000313" key="6">
    <source>
        <dbReference type="Proteomes" id="UP000095281"/>
    </source>
</evidence>
<dbReference type="InterPro" id="IPR019734">
    <property type="entry name" value="TPR_rpt"/>
</dbReference>
<dbReference type="OMA" id="EHWLTIA"/>
<dbReference type="PROSITE" id="PS50293">
    <property type="entry name" value="TPR_REGION"/>
    <property type="match status" value="1"/>
</dbReference>
<name>A0A1I8BTW2_MELHA</name>
<feature type="compositionally biased region" description="Basic and acidic residues" evidence="5">
    <location>
        <begin position="1136"/>
        <end position="1150"/>
    </location>
</feature>
<evidence type="ECO:0000256" key="1">
    <source>
        <dbReference type="ARBA" id="ARBA00022737"/>
    </source>
</evidence>
<evidence type="ECO:0000256" key="5">
    <source>
        <dbReference type="SAM" id="MobiDB-lite"/>
    </source>
</evidence>
<feature type="compositionally biased region" description="Acidic residues" evidence="5">
    <location>
        <begin position="1151"/>
        <end position="1172"/>
    </location>
</feature>
<dbReference type="GO" id="GO:0016593">
    <property type="term" value="C:Cdc73/Paf1 complex"/>
    <property type="evidence" value="ECO:0007669"/>
    <property type="project" value="TreeGrafter"/>
</dbReference>
<keyword evidence="6" id="KW-1185">Reference proteome</keyword>
<dbReference type="Gene3D" id="1.25.40.10">
    <property type="entry name" value="Tetratricopeptide repeat domain"/>
    <property type="match status" value="3"/>
</dbReference>
<dbReference type="FunFam" id="1.25.40.10:FF:000289">
    <property type="entry name" value="RNA polymerase-associated protein CTR9 homolog"/>
    <property type="match status" value="1"/>
</dbReference>
<dbReference type="Proteomes" id="UP000095281">
    <property type="component" value="Unplaced"/>
</dbReference>
<keyword evidence="2 3" id="KW-0802">TPR repeat</keyword>
<dbReference type="GO" id="GO:0000993">
    <property type="term" value="F:RNA polymerase II complex binding"/>
    <property type="evidence" value="ECO:0007669"/>
    <property type="project" value="TreeGrafter"/>
</dbReference>
<dbReference type="FunFam" id="1.25.40.10:FF:000322">
    <property type="entry name" value="RNA polymerase-associated protein CTR9 homolog"/>
    <property type="match status" value="1"/>
</dbReference>
<feature type="compositionally biased region" description="Basic and acidic residues" evidence="5">
    <location>
        <begin position="1178"/>
        <end position="1187"/>
    </location>
</feature>
<sequence length="1220" mass="141571">MSSNYQQKTVIVIPIRNSTEDEIIEIDFNELPESDEVLQILKNEKAALHFWLDIALEYYKQGMVQDFVKILELSGGEAGLEYPDYERDQMRALDMLAAHYVLMGNKERNKEKRKEWFTRATLLYTTADKIIMYDQNHLLGRAYFCLLEGNKVEQADAQFSFVMNQAQMANDGRVIPAMMGKACIAFNKKEYKTALQYYKRCLRLNPNAPADVRVGMGYCFARLGRMDKARLAFERALQLDPKNVPSIVALAVLDLNIGTPEGIRSGIQALGLAYHHEPENPMVLNHLANHFFYKQDIDKTFNLAQVAHQLADNDSMRAESMYHMARCYHKKLDYQHAFQFYYQATTLCHPKFVLPYYGLGLIYIHREDYENVSYSKMRVNVSIFQAISAFEKILKTVPNDLDTLAVLGSLYVNVQHKDPKICADRREKARDYLKKVVESQTDKPPIEALIELAQLLEQLNPQESLQLYLRVATLLKEEIGVDIPAEILNNIGSLHFMLNELDESKKYFQEARDHIISEGMENLNDEAAALLITISYNLGRVNEQLCLFDEAEKLYRDIIRQRPNYMDCILRLGCLIRDKGDLHHASMLFKESMSVNPTHPDPWTLIGNMHMAKEEWGPGQKKFEHILKLTNNTDVYSFVALGNIWLEMLFSSRTREKDALYRDRALSYYTRVIKLRPHNIWAANGVGCVLAHKGAFLDARDIFSQVREATADFPDVWINIAHIYMEQKQYVSALQMYKNCMTKFDRNNDIQLMGYIARAYWKAGKIIECREYVEKILKEEPDKLVHQFNHAVVLQKMATQVLKDVKSNLEAVTNAVEDLKIAERTFKSIAGTPPEVVAKAKYISRTVCANEAQSCTDLTKQAKVYLERAQQKDEEERRQKAIQEEQRQRIVEQQAEEERRKQEERLQELEKLKQLRQEYVDKTKEILKLKQLREEKRPARVSAHKKRKEGGEAEDFVNDSSDLGEYEDELNATSSRRKLKRRHRERGGEESEEEEDDVNASFSRRKSKMSERRRAEREDEMVPARQRGKIKSKAFLSSSSSSSSPSPAPRNAEHSSSGEEEAAQRQKPEGSVEKDKEESEREEEDKEEEDEKEQESNEENERVQQQESEHSISEKENEEESDKEGGHNEEESEGEPIQREPEHSPYVEKEVNEEESGEEKEQNEEESDEDSEIPQQQEAEHSHSVEKEVDENESGREEEEQQQEDSHEEEEEQMDDEEDE</sequence>
<protein>
    <submittedName>
        <fullName evidence="7">TPR_REGION domain-containing protein</fullName>
    </submittedName>
</protein>
<keyword evidence="4" id="KW-0175">Coiled coil</keyword>
<evidence type="ECO:0000256" key="2">
    <source>
        <dbReference type="ARBA" id="ARBA00022803"/>
    </source>
</evidence>
<feature type="compositionally biased region" description="Acidic residues" evidence="5">
    <location>
        <begin position="1188"/>
        <end position="1220"/>
    </location>
</feature>
<dbReference type="InterPro" id="IPR011990">
    <property type="entry name" value="TPR-like_helical_dom_sf"/>
</dbReference>
<feature type="coiled-coil region" evidence="4">
    <location>
        <begin position="866"/>
        <end position="932"/>
    </location>
</feature>
<dbReference type="Pfam" id="PF13181">
    <property type="entry name" value="TPR_8"/>
    <property type="match status" value="1"/>
</dbReference>
<dbReference type="InterPro" id="IPR031101">
    <property type="entry name" value="Ctr9"/>
</dbReference>
<proteinExistence type="predicted"/>
<feature type="compositionally biased region" description="Acidic residues" evidence="5">
    <location>
        <begin position="1080"/>
        <end position="1098"/>
    </location>
</feature>
<organism evidence="6 7">
    <name type="scientific">Meloidogyne hapla</name>
    <name type="common">Root-knot nematode worm</name>
    <dbReference type="NCBI Taxonomy" id="6305"/>
    <lineage>
        <taxon>Eukaryota</taxon>
        <taxon>Metazoa</taxon>
        <taxon>Ecdysozoa</taxon>
        <taxon>Nematoda</taxon>
        <taxon>Chromadorea</taxon>
        <taxon>Rhabditida</taxon>
        <taxon>Tylenchina</taxon>
        <taxon>Tylenchomorpha</taxon>
        <taxon>Tylenchoidea</taxon>
        <taxon>Meloidogynidae</taxon>
        <taxon>Meloidogyninae</taxon>
        <taxon>Meloidogyne</taxon>
    </lineage>
</organism>
<dbReference type="PANTHER" id="PTHR14027:SF2">
    <property type="entry name" value="RNA POLYMERASE-ASSOCIATED PROTEIN CTR9 HOMOLOG"/>
    <property type="match status" value="1"/>
</dbReference>
<feature type="compositionally biased region" description="Basic and acidic residues" evidence="5">
    <location>
        <begin position="1051"/>
        <end position="1079"/>
    </location>
</feature>
<feature type="compositionally biased region" description="Basic and acidic residues" evidence="5">
    <location>
        <begin position="1099"/>
        <end position="1115"/>
    </location>
</feature>
<feature type="repeat" description="TPR" evidence="3">
    <location>
        <begin position="210"/>
        <end position="243"/>
    </location>
</feature>
<evidence type="ECO:0000313" key="7">
    <source>
        <dbReference type="WBParaSite" id="MhA1_Contig588.frz3.gene5"/>
    </source>
</evidence>
<dbReference type="SUPFAM" id="SSF48452">
    <property type="entry name" value="TPR-like"/>
    <property type="match status" value="3"/>
</dbReference>